<dbReference type="PATRIC" id="fig|1367847.3.peg.3170"/>
<evidence type="ECO:0000313" key="1">
    <source>
        <dbReference type="EMBL" id="AGT10180.1"/>
    </source>
</evidence>
<dbReference type="EMBL" id="CP006650">
    <property type="protein sequence ID" value="AGT10180.1"/>
    <property type="molecule type" value="Genomic_DNA"/>
</dbReference>
<organism evidence="1 2">
    <name type="scientific">Paracoccus aminophilus JCM 7686</name>
    <dbReference type="NCBI Taxonomy" id="1367847"/>
    <lineage>
        <taxon>Bacteria</taxon>
        <taxon>Pseudomonadati</taxon>
        <taxon>Pseudomonadota</taxon>
        <taxon>Alphaproteobacteria</taxon>
        <taxon>Rhodobacterales</taxon>
        <taxon>Paracoccaceae</taxon>
        <taxon>Paracoccus</taxon>
    </lineage>
</organism>
<keyword evidence="2" id="KW-1185">Reference proteome</keyword>
<reference evidence="1 2" key="1">
    <citation type="journal article" date="2014" name="BMC Genomics">
        <title>Architecture and functions of a multipartite genome of the methylotrophic bacterium Paracoccus aminophilus JCM 7686, containing primary and secondary chromids.</title>
        <authorList>
            <person name="Dziewit L."/>
            <person name="Czarnecki J."/>
            <person name="Wibberg D."/>
            <person name="Radlinska M."/>
            <person name="Mrozek P."/>
            <person name="Szymczak M."/>
            <person name="Schluter A."/>
            <person name="Puhler A."/>
            <person name="Bartosik D."/>
        </authorList>
    </citation>
    <scope>NUCLEOTIDE SEQUENCE [LARGE SCALE GENOMIC DNA]</scope>
    <source>
        <strain evidence="1">JCM 7686</strain>
    </source>
</reference>
<dbReference type="KEGG" id="pami:JCM7686_3144"/>
<dbReference type="HOGENOM" id="CLU_2181335_0_0_5"/>
<dbReference type="RefSeq" id="WP_020951817.1">
    <property type="nucleotide sequence ID" value="NC_022041.1"/>
</dbReference>
<accession>S5Y357</accession>
<dbReference type="OrthoDB" id="9981211at2"/>
<evidence type="ECO:0000313" key="2">
    <source>
        <dbReference type="Proteomes" id="UP000015480"/>
    </source>
</evidence>
<gene>
    <name evidence="1" type="ORF">JCM7686_3144</name>
</gene>
<proteinExistence type="predicted"/>
<dbReference type="AlphaFoldDB" id="S5Y357"/>
<dbReference type="STRING" id="1367847.JCM7686_3144"/>
<dbReference type="Proteomes" id="UP000015480">
    <property type="component" value="Chromosome"/>
</dbReference>
<sequence>MRRAILIRSLIAALICGLAVIAVSQRFALVAERRDAALLRKEVQLLRRAGQGACLTPDQIATAATALGWHSAPVGSGLLRVTLAEETRKAMPRVILLQFDPLGCLRPAP</sequence>
<protein>
    <submittedName>
        <fullName evidence="1">Uncharacterized protein</fullName>
    </submittedName>
</protein>
<name>S5Y357_PARAH</name>